<name>A0ABQ1X2Q3_9BACT</name>
<gene>
    <name evidence="1" type="ORF">GCM10011378_36510</name>
</gene>
<dbReference type="EMBL" id="BMGS01000011">
    <property type="protein sequence ID" value="GGG57081.1"/>
    <property type="molecule type" value="Genomic_DNA"/>
</dbReference>
<comment type="caution">
    <text evidence="1">The sequence shown here is derived from an EMBL/GenBank/DDBJ whole genome shotgun (WGS) entry which is preliminary data.</text>
</comment>
<protein>
    <recommendedName>
        <fullName evidence="3">Bacterial surface antigen (D15) domain-containing protein</fullName>
    </recommendedName>
</protein>
<reference evidence="2" key="1">
    <citation type="journal article" date="2019" name="Int. J. Syst. Evol. Microbiol.">
        <title>The Global Catalogue of Microorganisms (GCM) 10K type strain sequencing project: providing services to taxonomists for standard genome sequencing and annotation.</title>
        <authorList>
            <consortium name="The Broad Institute Genomics Platform"/>
            <consortium name="The Broad Institute Genome Sequencing Center for Infectious Disease"/>
            <person name="Wu L."/>
            <person name="Ma J."/>
        </authorList>
    </citation>
    <scope>NUCLEOTIDE SEQUENCE [LARGE SCALE GENOMIC DNA]</scope>
    <source>
        <strain evidence="2">CGMCC 1.12990</strain>
    </source>
</reference>
<dbReference type="Proteomes" id="UP000601361">
    <property type="component" value="Unassembled WGS sequence"/>
</dbReference>
<accession>A0ABQ1X2Q3</accession>
<sequence length="167" mass="18401">MFRVGAGSALNGSGDYPVFKTYLEYAPQVGQQLRLGSRLAYIGNSHPRQLRDGYSIPQEYRAVNIEQEIYWLPFGAGKVVEFGVGGGVVAGYSKQKSYKAAGFNSQQEFFYTPDNTEGMHLGYIGSLYSDVALNPARTWRLGGRVALQHDTRGTILPGGQLQLSRAW</sequence>
<keyword evidence="2" id="KW-1185">Reference proteome</keyword>
<evidence type="ECO:0000313" key="2">
    <source>
        <dbReference type="Proteomes" id="UP000601361"/>
    </source>
</evidence>
<organism evidence="1 2">
    <name type="scientific">Hymenobacter glacieicola</name>
    <dbReference type="NCBI Taxonomy" id="1562124"/>
    <lineage>
        <taxon>Bacteria</taxon>
        <taxon>Pseudomonadati</taxon>
        <taxon>Bacteroidota</taxon>
        <taxon>Cytophagia</taxon>
        <taxon>Cytophagales</taxon>
        <taxon>Hymenobacteraceae</taxon>
        <taxon>Hymenobacter</taxon>
    </lineage>
</organism>
<evidence type="ECO:0000313" key="1">
    <source>
        <dbReference type="EMBL" id="GGG57081.1"/>
    </source>
</evidence>
<evidence type="ECO:0008006" key="3">
    <source>
        <dbReference type="Google" id="ProtNLM"/>
    </source>
</evidence>
<proteinExistence type="predicted"/>